<keyword evidence="1" id="KW-1133">Transmembrane helix</keyword>
<dbReference type="PROSITE" id="PS50035">
    <property type="entry name" value="PLD"/>
    <property type="match status" value="2"/>
</dbReference>
<dbReference type="InterPro" id="IPR025202">
    <property type="entry name" value="PLD-like_dom"/>
</dbReference>
<dbReference type="AlphaFoldDB" id="A0A1H3WF66"/>
<evidence type="ECO:0000313" key="3">
    <source>
        <dbReference type="EMBL" id="SDZ84878.1"/>
    </source>
</evidence>
<gene>
    <name evidence="3" type="ORF">SAMN05421875_102200</name>
</gene>
<dbReference type="EMBL" id="FNQJ01000002">
    <property type="protein sequence ID" value="SDZ84878.1"/>
    <property type="molecule type" value="Genomic_DNA"/>
</dbReference>
<sequence length="470" mass="51447">MTGLVLLSGLGHAIVVAAGLLVYVMLTRIDHQRRHPSAALAWVVGIVAFPYVALPLFLLVGSRKFARPLRLPHRPGDGAVAGPAATGEGPAWATRLLAGMDLAPAVRNARVHFHEDGPEALQALLALIDSAQHSLDVCTFVFGHDAVGARVAQALTRCAQRGVATRLLLDAVGSWRTPAAMLRQLSRQGVQVRRFMPMLHNPMRGRTNLRNHRKMAVADGARLWSGGRNLASEYFVDRPDRPAWLDLSFDVEGPLAALAQAQFRADWRAATGRVRFTRHLPPPRHALVGPPGGALAQWVPSGPDQPDDTAYALLLTAAYHAQRRIVAITPYFVPDEALLDAWCIACRRGVQVHLIVPARSNHRLADWARERALRQLAAAGAQVWLAPGMVHAKAVLIDDSMALTGSLNLDARSLFLNYESMTAFYERAQVQWLSDWCARQIATAQPHHARQPSWLRDIAEGVVRAVGFQL</sequence>
<dbReference type="RefSeq" id="WP_092696909.1">
    <property type="nucleotide sequence ID" value="NZ_CAXIQL010000038.1"/>
</dbReference>
<dbReference type="CDD" id="cd09156">
    <property type="entry name" value="PLDc_CLS_unchar1_1"/>
    <property type="match status" value="1"/>
</dbReference>
<dbReference type="InterPro" id="IPR001736">
    <property type="entry name" value="PLipase_D/transphosphatidylase"/>
</dbReference>
<feature type="transmembrane region" description="Helical" evidence="1">
    <location>
        <begin position="38"/>
        <end position="60"/>
    </location>
</feature>
<dbReference type="GO" id="GO:0008808">
    <property type="term" value="F:cardiolipin synthase activity"/>
    <property type="evidence" value="ECO:0007669"/>
    <property type="project" value="TreeGrafter"/>
</dbReference>
<dbReference type="GeneID" id="34234078"/>
<proteinExistence type="predicted"/>
<evidence type="ECO:0000256" key="1">
    <source>
        <dbReference type="SAM" id="Phobius"/>
    </source>
</evidence>
<dbReference type="PANTHER" id="PTHR21248:SF22">
    <property type="entry name" value="PHOSPHOLIPASE D"/>
    <property type="match status" value="1"/>
</dbReference>
<dbReference type="CDD" id="cd09162">
    <property type="entry name" value="PLDc_CLS_unchar1_2"/>
    <property type="match status" value="1"/>
</dbReference>
<keyword evidence="1" id="KW-0812">Transmembrane</keyword>
<dbReference type="Gene3D" id="3.30.870.10">
    <property type="entry name" value="Endonuclease Chain A"/>
    <property type="match status" value="2"/>
</dbReference>
<accession>A0A1H3WF66</accession>
<organism evidence="3 4">
    <name type="scientific">Acidovorax soli</name>
    <dbReference type="NCBI Taxonomy" id="592050"/>
    <lineage>
        <taxon>Bacteria</taxon>
        <taxon>Pseudomonadati</taxon>
        <taxon>Pseudomonadota</taxon>
        <taxon>Betaproteobacteria</taxon>
        <taxon>Burkholderiales</taxon>
        <taxon>Comamonadaceae</taxon>
        <taxon>Acidovorax</taxon>
    </lineage>
</organism>
<evidence type="ECO:0000313" key="4">
    <source>
        <dbReference type="Proteomes" id="UP000199002"/>
    </source>
</evidence>
<keyword evidence="4" id="KW-1185">Reference proteome</keyword>
<feature type="domain" description="PLD phosphodiesterase" evidence="2">
    <location>
        <begin position="386"/>
        <end position="413"/>
    </location>
</feature>
<protein>
    <submittedName>
        <fullName evidence="3">Cardiolipin synthase</fullName>
    </submittedName>
</protein>
<feature type="domain" description="PLD phosphodiesterase" evidence="2">
    <location>
        <begin position="207"/>
        <end position="234"/>
    </location>
</feature>
<dbReference type="SMART" id="SM00155">
    <property type="entry name" value="PLDc"/>
    <property type="match status" value="2"/>
</dbReference>
<feature type="transmembrane region" description="Helical" evidence="1">
    <location>
        <begin position="6"/>
        <end position="26"/>
    </location>
</feature>
<dbReference type="SUPFAM" id="SSF56024">
    <property type="entry name" value="Phospholipase D/nuclease"/>
    <property type="match status" value="2"/>
</dbReference>
<reference evidence="4" key="1">
    <citation type="submission" date="2016-10" db="EMBL/GenBank/DDBJ databases">
        <authorList>
            <person name="Varghese N."/>
            <person name="Submissions S."/>
        </authorList>
    </citation>
    <scope>NUCLEOTIDE SEQUENCE [LARGE SCALE GENOMIC DNA]</scope>
    <source>
        <strain evidence="4">DSM 25157</strain>
    </source>
</reference>
<dbReference type="GO" id="GO:0032049">
    <property type="term" value="P:cardiolipin biosynthetic process"/>
    <property type="evidence" value="ECO:0007669"/>
    <property type="project" value="UniProtKB-ARBA"/>
</dbReference>
<keyword evidence="1" id="KW-0472">Membrane</keyword>
<dbReference type="Proteomes" id="UP000199002">
    <property type="component" value="Unassembled WGS sequence"/>
</dbReference>
<dbReference type="Pfam" id="PF13091">
    <property type="entry name" value="PLDc_2"/>
    <property type="match status" value="2"/>
</dbReference>
<dbReference type="STRING" id="592050.SAMN05421875_102200"/>
<evidence type="ECO:0000259" key="2">
    <source>
        <dbReference type="PROSITE" id="PS50035"/>
    </source>
</evidence>
<dbReference type="GO" id="GO:0016020">
    <property type="term" value="C:membrane"/>
    <property type="evidence" value="ECO:0007669"/>
    <property type="project" value="TreeGrafter"/>
</dbReference>
<name>A0A1H3WF66_9BURK</name>
<dbReference type="PANTHER" id="PTHR21248">
    <property type="entry name" value="CARDIOLIPIN SYNTHASE"/>
    <property type="match status" value="1"/>
</dbReference>